<feature type="domain" description="Carrier" evidence="3">
    <location>
        <begin position="567"/>
        <end position="644"/>
    </location>
</feature>
<dbReference type="VEuPathDB" id="FungiDB:ASPZODRAFT_16084"/>
<dbReference type="Pfam" id="PF07993">
    <property type="entry name" value="NAD_binding_4"/>
    <property type="match status" value="1"/>
</dbReference>
<dbReference type="STRING" id="1073090.A0A1L9SJX4"/>
<keyword evidence="1" id="KW-0596">Phosphopantetheine</keyword>
<evidence type="ECO:0000313" key="4">
    <source>
        <dbReference type="EMBL" id="OJJ47403.1"/>
    </source>
</evidence>
<dbReference type="RefSeq" id="XP_022581913.1">
    <property type="nucleotide sequence ID" value="XM_022726484.1"/>
</dbReference>
<dbReference type="InterPro" id="IPR036736">
    <property type="entry name" value="ACP-like_sf"/>
</dbReference>
<dbReference type="InterPro" id="IPR000873">
    <property type="entry name" value="AMP-dep_synth/lig_dom"/>
</dbReference>
<dbReference type="AlphaFoldDB" id="A0A1L9SJX4"/>
<proteinExistence type="predicted"/>
<dbReference type="PROSITE" id="PS50075">
    <property type="entry name" value="CARRIER"/>
    <property type="match status" value="1"/>
</dbReference>
<dbReference type="Pfam" id="PF23562">
    <property type="entry name" value="AMP-binding_C_3"/>
    <property type="match status" value="1"/>
</dbReference>
<dbReference type="Proteomes" id="UP000184188">
    <property type="component" value="Unassembled WGS sequence"/>
</dbReference>
<dbReference type="SUPFAM" id="SSF47336">
    <property type="entry name" value="ACP-like"/>
    <property type="match status" value="1"/>
</dbReference>
<dbReference type="PANTHER" id="PTHR43439">
    <property type="entry name" value="PHENYLACETATE-COENZYME A LIGASE"/>
    <property type="match status" value="1"/>
</dbReference>
<dbReference type="SUPFAM" id="SSF51735">
    <property type="entry name" value="NAD(P)-binding Rossmann-fold domains"/>
    <property type="match status" value="1"/>
</dbReference>
<keyword evidence="2" id="KW-0597">Phosphoprotein</keyword>
<gene>
    <name evidence="4" type="ORF">ASPZODRAFT_16084</name>
</gene>
<name>A0A1L9SJX4_9EURO</name>
<keyword evidence="5" id="KW-1185">Reference proteome</keyword>
<dbReference type="Gene3D" id="1.10.1200.10">
    <property type="entry name" value="ACP-like"/>
    <property type="match status" value="1"/>
</dbReference>
<evidence type="ECO:0000259" key="3">
    <source>
        <dbReference type="PROSITE" id="PS50075"/>
    </source>
</evidence>
<dbReference type="GeneID" id="34612948"/>
<dbReference type="InterPro" id="IPR051414">
    <property type="entry name" value="Adenylate-forming_Reductase"/>
</dbReference>
<sequence>MGSTTAGEMATSLAITELVDQLAENHPNLLYCVHPESQDGDIFWREVTITMLARAINRLAWWIEDKLKHARGQVLAYMGSNDLRYAAFILACVKTGNRALLLSTRNSLPASKHLLQATHCSVLVDGCERRQLQHKLDQLEDECQDLPLQRWRIDPLWEVFSPAIVTPYISTQPRDLINTPVLMFHTSGTTNHPKPISMTHGYLWTLANMQKLPVPAGRQPGHLILSHQGQLRFMYGPLFHFLGVVCMMESLLYGTPFLLIPDRPLTPELFAAVMARDQPPRWGLIAPFILEGLCASEAGRTALAKLKGLNYGGAPLNRASGDTLAAMIPLVQLMGSTETGYTPTLRCEDPRDWEYMEWHPAFALRMDAVGDDLWELVHIRPESKADALCAHHAIFHSYPHLNEFRTGDLFRPHPDKARLWRYQGRGDDIVVLSNGEKFNPVHAEKEIQSHPLVAQAVICGQDRFQAALLIEPDWNQLPADWTPEWLLQTVWPTVDKANASLPAHGQVFRSHIGFALRDKPFELSPKGSLRRRQTLKSYQTLVDRLYAQEPEKSVPDTAATARLPEAADLETVQRWVRQQTATILAMDIINEDDLVALGLDSLQAVRLAQVLQDASHQTSASWTSSEIYKLATISAISNTLHQQIHRLDSPGDTSWPRATLLGKLIWEQAQMLGDGGLVVALTGSTGELGSHLLHQLLHNPAVSHVYCLNRTADARQRQVASFREKGLPQNWLSDASRVQFYQVKLDQDHLGLSNVQYEYLRQNVHLVIHNAWLVNFNAPVHRFASCIAGVRRLLSMIENSPRQAEFHFISSISTVTGPSLADHPFVPETLHTVSSVMPQGYAESKYIAEALCGIAAQRCGTRVAIHRVGQLGGPAAPDGGAWNPRDWFPALVCSSRTLRQVPDSLGFLQVDWLPIDTAAQIIADVIQTRVADPRPGLTVYHVVNPLPVDWRILSGVVAGACQAKVVSLDDWIRSISQRITSLDIDVDDVPAAQLLDFFRGLAARRGEQRPQIASEDCLSMNIWTPLFSPSSSNRDLRPA</sequence>
<accession>A0A1L9SJX4</accession>
<dbReference type="EMBL" id="KV878341">
    <property type="protein sequence ID" value="OJJ47403.1"/>
    <property type="molecule type" value="Genomic_DNA"/>
</dbReference>
<dbReference type="Pfam" id="PF00501">
    <property type="entry name" value="AMP-binding"/>
    <property type="match status" value="1"/>
</dbReference>
<dbReference type="PANTHER" id="PTHR43439:SF2">
    <property type="entry name" value="ENZYME, PUTATIVE (JCVI)-RELATED"/>
    <property type="match status" value="1"/>
</dbReference>
<dbReference type="Gene3D" id="3.40.50.720">
    <property type="entry name" value="NAD(P)-binding Rossmann-like Domain"/>
    <property type="match status" value="1"/>
</dbReference>
<evidence type="ECO:0000313" key="5">
    <source>
        <dbReference type="Proteomes" id="UP000184188"/>
    </source>
</evidence>
<protein>
    <recommendedName>
        <fullName evidence="3">Carrier domain-containing protein</fullName>
    </recommendedName>
</protein>
<dbReference type="SUPFAM" id="SSF56801">
    <property type="entry name" value="Acetyl-CoA synthetase-like"/>
    <property type="match status" value="1"/>
</dbReference>
<organism evidence="4 5">
    <name type="scientific">Penicilliopsis zonata CBS 506.65</name>
    <dbReference type="NCBI Taxonomy" id="1073090"/>
    <lineage>
        <taxon>Eukaryota</taxon>
        <taxon>Fungi</taxon>
        <taxon>Dikarya</taxon>
        <taxon>Ascomycota</taxon>
        <taxon>Pezizomycotina</taxon>
        <taxon>Eurotiomycetes</taxon>
        <taxon>Eurotiomycetidae</taxon>
        <taxon>Eurotiales</taxon>
        <taxon>Aspergillaceae</taxon>
        <taxon>Penicilliopsis</taxon>
    </lineage>
</organism>
<reference evidence="5" key="1">
    <citation type="journal article" date="2017" name="Genome Biol.">
        <title>Comparative genomics reveals high biological diversity and specific adaptations in the industrially and medically important fungal genus Aspergillus.</title>
        <authorList>
            <person name="de Vries R.P."/>
            <person name="Riley R."/>
            <person name="Wiebenga A."/>
            <person name="Aguilar-Osorio G."/>
            <person name="Amillis S."/>
            <person name="Uchima C.A."/>
            <person name="Anderluh G."/>
            <person name="Asadollahi M."/>
            <person name="Askin M."/>
            <person name="Barry K."/>
            <person name="Battaglia E."/>
            <person name="Bayram O."/>
            <person name="Benocci T."/>
            <person name="Braus-Stromeyer S.A."/>
            <person name="Caldana C."/>
            <person name="Canovas D."/>
            <person name="Cerqueira G.C."/>
            <person name="Chen F."/>
            <person name="Chen W."/>
            <person name="Choi C."/>
            <person name="Clum A."/>
            <person name="Dos Santos R.A."/>
            <person name="Damasio A.R."/>
            <person name="Diallinas G."/>
            <person name="Emri T."/>
            <person name="Fekete E."/>
            <person name="Flipphi M."/>
            <person name="Freyberg S."/>
            <person name="Gallo A."/>
            <person name="Gournas C."/>
            <person name="Habgood R."/>
            <person name="Hainaut M."/>
            <person name="Harispe M.L."/>
            <person name="Henrissat B."/>
            <person name="Hilden K.S."/>
            <person name="Hope R."/>
            <person name="Hossain A."/>
            <person name="Karabika E."/>
            <person name="Karaffa L."/>
            <person name="Karanyi Z."/>
            <person name="Krasevec N."/>
            <person name="Kuo A."/>
            <person name="Kusch H."/>
            <person name="LaButti K."/>
            <person name="Lagendijk E.L."/>
            <person name="Lapidus A."/>
            <person name="Levasseur A."/>
            <person name="Lindquist E."/>
            <person name="Lipzen A."/>
            <person name="Logrieco A.F."/>
            <person name="MacCabe A."/>
            <person name="Maekelae M.R."/>
            <person name="Malavazi I."/>
            <person name="Melin P."/>
            <person name="Meyer V."/>
            <person name="Mielnichuk N."/>
            <person name="Miskei M."/>
            <person name="Molnar A.P."/>
            <person name="Mule G."/>
            <person name="Ngan C.Y."/>
            <person name="Orejas M."/>
            <person name="Orosz E."/>
            <person name="Ouedraogo J.P."/>
            <person name="Overkamp K.M."/>
            <person name="Park H.-S."/>
            <person name="Perrone G."/>
            <person name="Piumi F."/>
            <person name="Punt P.J."/>
            <person name="Ram A.F."/>
            <person name="Ramon A."/>
            <person name="Rauscher S."/>
            <person name="Record E."/>
            <person name="Riano-Pachon D.M."/>
            <person name="Robert V."/>
            <person name="Roehrig J."/>
            <person name="Ruller R."/>
            <person name="Salamov A."/>
            <person name="Salih N.S."/>
            <person name="Samson R.A."/>
            <person name="Sandor E."/>
            <person name="Sanguinetti M."/>
            <person name="Schuetze T."/>
            <person name="Sepcic K."/>
            <person name="Shelest E."/>
            <person name="Sherlock G."/>
            <person name="Sophianopoulou V."/>
            <person name="Squina F.M."/>
            <person name="Sun H."/>
            <person name="Susca A."/>
            <person name="Todd R.B."/>
            <person name="Tsang A."/>
            <person name="Unkles S.E."/>
            <person name="van de Wiele N."/>
            <person name="van Rossen-Uffink D."/>
            <person name="Oliveira J.V."/>
            <person name="Vesth T.C."/>
            <person name="Visser J."/>
            <person name="Yu J.-H."/>
            <person name="Zhou M."/>
            <person name="Andersen M.R."/>
            <person name="Archer D.B."/>
            <person name="Baker S.E."/>
            <person name="Benoit I."/>
            <person name="Brakhage A.A."/>
            <person name="Braus G.H."/>
            <person name="Fischer R."/>
            <person name="Frisvad J.C."/>
            <person name="Goldman G.H."/>
            <person name="Houbraken J."/>
            <person name="Oakley B."/>
            <person name="Pocsi I."/>
            <person name="Scazzocchio C."/>
            <person name="Seiboth B."/>
            <person name="vanKuyk P.A."/>
            <person name="Wortman J."/>
            <person name="Dyer P.S."/>
            <person name="Grigoriev I.V."/>
        </authorList>
    </citation>
    <scope>NUCLEOTIDE SEQUENCE [LARGE SCALE GENOMIC DNA]</scope>
    <source>
        <strain evidence="5">CBS 506.65</strain>
    </source>
</reference>
<evidence type="ECO:0000256" key="2">
    <source>
        <dbReference type="ARBA" id="ARBA00022553"/>
    </source>
</evidence>
<evidence type="ECO:0000256" key="1">
    <source>
        <dbReference type="ARBA" id="ARBA00022450"/>
    </source>
</evidence>
<dbReference type="InterPro" id="IPR013120">
    <property type="entry name" value="FAR_NAD-bd"/>
</dbReference>
<dbReference type="InterPro" id="IPR036291">
    <property type="entry name" value="NAD(P)-bd_dom_sf"/>
</dbReference>
<dbReference type="OrthoDB" id="429813at2759"/>
<dbReference type="InterPro" id="IPR009081">
    <property type="entry name" value="PP-bd_ACP"/>
</dbReference>
<dbReference type="InterPro" id="IPR042099">
    <property type="entry name" value="ANL_N_sf"/>
</dbReference>
<dbReference type="Pfam" id="PF00550">
    <property type="entry name" value="PP-binding"/>
    <property type="match status" value="1"/>
</dbReference>
<dbReference type="Gene3D" id="3.40.50.12780">
    <property type="entry name" value="N-terminal domain of ligase-like"/>
    <property type="match status" value="1"/>
</dbReference>